<dbReference type="STRING" id="13706.A0A1X2HP57"/>
<proteinExistence type="predicted"/>
<dbReference type="EMBL" id="MCGN01000002">
    <property type="protein sequence ID" value="ORZ01164.1"/>
    <property type="molecule type" value="Genomic_DNA"/>
</dbReference>
<dbReference type="InParanoid" id="A0A1X2HP57"/>
<feature type="region of interest" description="Disordered" evidence="1">
    <location>
        <begin position="372"/>
        <end position="409"/>
    </location>
</feature>
<evidence type="ECO:0000313" key="3">
    <source>
        <dbReference type="EMBL" id="ORZ01164.1"/>
    </source>
</evidence>
<keyword evidence="4" id="KW-1185">Reference proteome</keyword>
<gene>
    <name evidence="3" type="ORF">BCR43DRAFT_522058</name>
</gene>
<dbReference type="PANTHER" id="PTHR13832">
    <property type="entry name" value="PROTEIN PHOSPHATASE 2C"/>
    <property type="match status" value="1"/>
</dbReference>
<dbReference type="OMA" id="HCEDKFR"/>
<dbReference type="InterPro" id="IPR015655">
    <property type="entry name" value="PP2C"/>
</dbReference>
<feature type="compositionally biased region" description="Basic residues" evidence="1">
    <location>
        <begin position="518"/>
        <end position="531"/>
    </location>
</feature>
<feature type="compositionally biased region" description="Basic and acidic residues" evidence="1">
    <location>
        <begin position="665"/>
        <end position="694"/>
    </location>
</feature>
<name>A0A1X2HP57_SYNRA</name>
<feature type="domain" description="PPM-type phosphatase" evidence="2">
    <location>
        <begin position="283"/>
        <end position="852"/>
    </location>
</feature>
<accession>A0A1X2HP57</accession>
<feature type="region of interest" description="Disordered" evidence="1">
    <location>
        <begin position="665"/>
        <end position="813"/>
    </location>
</feature>
<evidence type="ECO:0000259" key="2">
    <source>
        <dbReference type="PROSITE" id="PS51746"/>
    </source>
</evidence>
<dbReference type="SMART" id="SM00332">
    <property type="entry name" value="PP2Cc"/>
    <property type="match status" value="1"/>
</dbReference>
<dbReference type="PROSITE" id="PS51746">
    <property type="entry name" value="PPM_2"/>
    <property type="match status" value="1"/>
</dbReference>
<dbReference type="GO" id="GO:0004722">
    <property type="term" value="F:protein serine/threonine phosphatase activity"/>
    <property type="evidence" value="ECO:0007669"/>
    <property type="project" value="InterPro"/>
</dbReference>
<organism evidence="3 4">
    <name type="scientific">Syncephalastrum racemosum</name>
    <name type="common">Filamentous fungus</name>
    <dbReference type="NCBI Taxonomy" id="13706"/>
    <lineage>
        <taxon>Eukaryota</taxon>
        <taxon>Fungi</taxon>
        <taxon>Fungi incertae sedis</taxon>
        <taxon>Mucoromycota</taxon>
        <taxon>Mucoromycotina</taxon>
        <taxon>Mucoromycetes</taxon>
        <taxon>Mucorales</taxon>
        <taxon>Syncephalastraceae</taxon>
        <taxon>Syncephalastrum</taxon>
    </lineage>
</organism>
<evidence type="ECO:0000256" key="1">
    <source>
        <dbReference type="SAM" id="MobiDB-lite"/>
    </source>
</evidence>
<feature type="region of interest" description="Disordered" evidence="1">
    <location>
        <begin position="516"/>
        <end position="556"/>
    </location>
</feature>
<sequence length="852" mass="96338">MSEQQPDAPIVDTELKQLNICDQLRANSSFMKIMATLFHYGNQSMNAAQLVTAVRALDLLALRGETPKSTIQGIISTSRKAARDYREPDPFQIDKDNSGRQAKYSISQVVLNGAELPAQQEVPDRPIELKPVHTNSSYTSYAAALGKRQRKTPKFFTPDALRKANRRRARSKLKRRQNPNYSGGESDDNLSDVDVDDEDMDMMSVDSDEEADNTREQLEEDTISSFSLLYSAPTPKMDYIDAVNFDEYPIAKYFAVAQQTGYSYPRFRSQERVKIPKPHCEDKFRVADIKSQSRSNVVGRLFILADGHGGRGCSEFFVRNTPAAIQNMCDTYEIKDLDDKDVQKRFEGDIKRIVEMLDSEYLEKKRIQIRRTNGAKRQKTDNQNGDHKDTMETNETSETNATEHDEESDNDGCTLIINLFFGNWLINVNVGDSRSVLISAPEPPAPPKLDGMDPSQYASLCGAEEYRMDVAFASQDHKPYLEHLAKEILENGGEFVDSVQDRVIKVDLEKLREDGNRQAKRTALKNARIRPKGYTPDESRPNSHHNGRMRSRDAHVPSLNVARSCGDLDFKMDPNKKIISCEPDVTFVRVSDGKADKDALTILTSGPNQHRRRHFLLMGTDGLFDYMYEETAERQNRALAKILGPMVEEGEKFGRLVLDEEERAGGETIEHNPDTPKDTNQDAKNSKDSSDNKHSKSPAPETEQKNENKSNEQEETKEMEAKEGETKAREEKARDEPEQEPSTTETKEEKAPVADDNGGVTQTDGETKTKTEAGEESKMEEKKDEEAKIEEEPAPVPLLFRELDEEESKSRKVKERTLVAAARYFANRESVNGFFSSTLQDYDDCTIVLIEI</sequence>
<dbReference type="InterPro" id="IPR036457">
    <property type="entry name" value="PPM-type-like_dom_sf"/>
</dbReference>
<feature type="region of interest" description="Disordered" evidence="1">
    <location>
        <begin position="152"/>
        <end position="195"/>
    </location>
</feature>
<dbReference type="SUPFAM" id="SSF81606">
    <property type="entry name" value="PP2C-like"/>
    <property type="match status" value="1"/>
</dbReference>
<dbReference type="Proteomes" id="UP000242180">
    <property type="component" value="Unassembled WGS sequence"/>
</dbReference>
<dbReference type="InterPro" id="IPR001932">
    <property type="entry name" value="PPM-type_phosphatase-like_dom"/>
</dbReference>
<dbReference type="Pfam" id="PF00481">
    <property type="entry name" value="PP2C"/>
    <property type="match status" value="1"/>
</dbReference>
<dbReference type="PANTHER" id="PTHR13832:SF827">
    <property type="entry name" value="PROTEIN PHOSPHATASE 1L"/>
    <property type="match status" value="1"/>
</dbReference>
<feature type="compositionally biased region" description="Acidic residues" evidence="1">
    <location>
        <begin position="185"/>
        <end position="195"/>
    </location>
</feature>
<evidence type="ECO:0000313" key="4">
    <source>
        <dbReference type="Proteomes" id="UP000242180"/>
    </source>
</evidence>
<feature type="compositionally biased region" description="Basic and acidic residues" evidence="1">
    <location>
        <begin position="702"/>
        <end position="736"/>
    </location>
</feature>
<dbReference type="AlphaFoldDB" id="A0A1X2HP57"/>
<feature type="compositionally biased region" description="Basic residues" evidence="1">
    <location>
        <begin position="163"/>
        <end position="177"/>
    </location>
</feature>
<feature type="compositionally biased region" description="Basic and acidic residues" evidence="1">
    <location>
        <begin position="378"/>
        <end position="391"/>
    </location>
</feature>
<protein>
    <recommendedName>
        <fullName evidence="2">PPM-type phosphatase domain-containing protein</fullName>
    </recommendedName>
</protein>
<dbReference type="Gene3D" id="3.60.40.10">
    <property type="entry name" value="PPM-type phosphatase domain"/>
    <property type="match status" value="1"/>
</dbReference>
<feature type="compositionally biased region" description="Basic and acidic residues" evidence="1">
    <location>
        <begin position="765"/>
        <end position="786"/>
    </location>
</feature>
<comment type="caution">
    <text evidence="3">The sequence shown here is derived from an EMBL/GenBank/DDBJ whole genome shotgun (WGS) entry which is preliminary data.</text>
</comment>
<reference evidence="3 4" key="1">
    <citation type="submission" date="2016-07" db="EMBL/GenBank/DDBJ databases">
        <title>Pervasive Adenine N6-methylation of Active Genes in Fungi.</title>
        <authorList>
            <consortium name="DOE Joint Genome Institute"/>
            <person name="Mondo S.J."/>
            <person name="Dannebaum R.O."/>
            <person name="Kuo R.C."/>
            <person name="Labutti K."/>
            <person name="Haridas S."/>
            <person name="Kuo A."/>
            <person name="Salamov A."/>
            <person name="Ahrendt S.R."/>
            <person name="Lipzen A."/>
            <person name="Sullivan W."/>
            <person name="Andreopoulos W.B."/>
            <person name="Clum A."/>
            <person name="Lindquist E."/>
            <person name="Daum C."/>
            <person name="Ramamoorthy G.K."/>
            <person name="Gryganskyi A."/>
            <person name="Culley D."/>
            <person name="Magnuson J.K."/>
            <person name="James T.Y."/>
            <person name="O'Malley M.A."/>
            <person name="Stajich J.E."/>
            <person name="Spatafora J.W."/>
            <person name="Visel A."/>
            <person name="Grigoriev I.V."/>
        </authorList>
    </citation>
    <scope>NUCLEOTIDE SEQUENCE [LARGE SCALE GENOMIC DNA]</scope>
    <source>
        <strain evidence="3 4">NRRL 2496</strain>
    </source>
</reference>
<dbReference type="OrthoDB" id="10025511at2759"/>